<dbReference type="AlphaFoldDB" id="A0AAD8R1M3"/>
<protein>
    <submittedName>
        <fullName evidence="1">Uncharacterized protein</fullName>
    </submittedName>
</protein>
<comment type="caution">
    <text evidence="1">The sequence shown here is derived from an EMBL/GenBank/DDBJ whole genome shotgun (WGS) entry which is preliminary data.</text>
</comment>
<organism evidence="1 2">
    <name type="scientific">Lolium multiflorum</name>
    <name type="common">Italian ryegrass</name>
    <name type="synonym">Lolium perenne subsp. multiflorum</name>
    <dbReference type="NCBI Taxonomy" id="4521"/>
    <lineage>
        <taxon>Eukaryota</taxon>
        <taxon>Viridiplantae</taxon>
        <taxon>Streptophyta</taxon>
        <taxon>Embryophyta</taxon>
        <taxon>Tracheophyta</taxon>
        <taxon>Spermatophyta</taxon>
        <taxon>Magnoliopsida</taxon>
        <taxon>Liliopsida</taxon>
        <taxon>Poales</taxon>
        <taxon>Poaceae</taxon>
        <taxon>BOP clade</taxon>
        <taxon>Pooideae</taxon>
        <taxon>Poodae</taxon>
        <taxon>Poeae</taxon>
        <taxon>Poeae Chloroplast Group 2 (Poeae type)</taxon>
        <taxon>Loliodinae</taxon>
        <taxon>Loliinae</taxon>
        <taxon>Lolium</taxon>
    </lineage>
</organism>
<gene>
    <name evidence="1" type="ORF">QYE76_036843</name>
</gene>
<keyword evidence="2" id="KW-1185">Reference proteome</keyword>
<evidence type="ECO:0000313" key="1">
    <source>
        <dbReference type="EMBL" id="KAK1613170.1"/>
    </source>
</evidence>
<reference evidence="1" key="1">
    <citation type="submission" date="2023-07" db="EMBL/GenBank/DDBJ databases">
        <title>A chromosome-level genome assembly of Lolium multiflorum.</title>
        <authorList>
            <person name="Chen Y."/>
            <person name="Copetti D."/>
            <person name="Kolliker R."/>
            <person name="Studer B."/>
        </authorList>
    </citation>
    <scope>NUCLEOTIDE SEQUENCE</scope>
    <source>
        <strain evidence="1">02402/16</strain>
        <tissue evidence="1">Leaf</tissue>
    </source>
</reference>
<proteinExistence type="predicted"/>
<evidence type="ECO:0000313" key="2">
    <source>
        <dbReference type="Proteomes" id="UP001231189"/>
    </source>
</evidence>
<name>A0AAD8R1M3_LOLMU</name>
<sequence length="76" mass="8262">MDGLTCPNGAAVSQETTYVVAHNIPYQAHMYYLQGQKASRAVRRSARLPGQLRLGGNIVEVEVLTMDKGVTLSEVT</sequence>
<dbReference type="Proteomes" id="UP001231189">
    <property type="component" value="Unassembled WGS sequence"/>
</dbReference>
<dbReference type="EMBL" id="JAUUTY010000007">
    <property type="protein sequence ID" value="KAK1613170.1"/>
    <property type="molecule type" value="Genomic_DNA"/>
</dbReference>
<accession>A0AAD8R1M3</accession>